<accession>A0A6L8MHI2</accession>
<dbReference type="EMBL" id="WWCP01000011">
    <property type="protein sequence ID" value="MYM82510.1"/>
    <property type="molecule type" value="Genomic_DNA"/>
</dbReference>
<organism evidence="4 6">
    <name type="scientific">Duganella lactea</name>
    <dbReference type="NCBI Taxonomy" id="2692173"/>
    <lineage>
        <taxon>Bacteria</taxon>
        <taxon>Pseudomonadati</taxon>
        <taxon>Pseudomonadota</taxon>
        <taxon>Betaproteobacteria</taxon>
        <taxon>Burkholderiales</taxon>
        <taxon>Oxalobacteraceae</taxon>
        <taxon>Telluria group</taxon>
        <taxon>Duganella</taxon>
    </lineage>
</organism>
<dbReference type="PANTHER" id="PTHR35401:SF2">
    <property type="entry name" value="ABC-TYPE TRANSPORT SYSTEM"/>
    <property type="match status" value="1"/>
</dbReference>
<dbReference type="EMBL" id="WWCO01000003">
    <property type="protein sequence ID" value="MYM33707.1"/>
    <property type="molecule type" value="Genomic_DNA"/>
</dbReference>
<protein>
    <submittedName>
        <fullName evidence="4">DUF1778 domain-containing protein</fullName>
    </submittedName>
</protein>
<comment type="caution">
    <text evidence="4">The sequence shown here is derived from an EMBL/GenBank/DDBJ whole genome shotgun (WGS) entry which is preliminary data.</text>
</comment>
<evidence type="ECO:0000313" key="3">
    <source>
        <dbReference type="EMBL" id="MYM33707.1"/>
    </source>
</evidence>
<evidence type="ECO:0000313" key="6">
    <source>
        <dbReference type="Proteomes" id="UP000474565"/>
    </source>
</evidence>
<dbReference type="InterPro" id="IPR014795">
    <property type="entry name" value="TacA_1-like"/>
</dbReference>
<dbReference type="PANTHER" id="PTHR35401">
    <property type="entry name" value="COPG FAMILY HELIX-TURN-HELIX PROTEIN-RELATED-RELATED"/>
    <property type="match status" value="1"/>
</dbReference>
<dbReference type="Proteomes" id="UP000449678">
    <property type="component" value="Unassembled WGS sequence"/>
</dbReference>
<name>A0A6L8MHI2_9BURK</name>
<keyword evidence="5" id="KW-1185">Reference proteome</keyword>
<dbReference type="GO" id="GO:0006355">
    <property type="term" value="P:regulation of DNA-templated transcription"/>
    <property type="evidence" value="ECO:0007669"/>
    <property type="project" value="InterPro"/>
</dbReference>
<evidence type="ECO:0000313" key="4">
    <source>
        <dbReference type="EMBL" id="MYM82510.1"/>
    </source>
</evidence>
<evidence type="ECO:0000313" key="5">
    <source>
        <dbReference type="Proteomes" id="UP000449678"/>
    </source>
</evidence>
<gene>
    <name evidence="3" type="ORF">GTP38_05060</name>
    <name evidence="4" type="ORF">GTP44_11165</name>
</gene>
<dbReference type="Gene3D" id="1.20.5.780">
    <property type="entry name" value="Single helix bin"/>
    <property type="match status" value="1"/>
</dbReference>
<comment type="similarity">
    <text evidence="2">Belongs to the TacA antitoxin family.</text>
</comment>
<dbReference type="Proteomes" id="UP000474565">
    <property type="component" value="Unassembled WGS sequence"/>
</dbReference>
<dbReference type="AlphaFoldDB" id="A0A6L8MHI2"/>
<keyword evidence="1" id="KW-1277">Toxin-antitoxin system</keyword>
<evidence type="ECO:0000256" key="1">
    <source>
        <dbReference type="ARBA" id="ARBA00022649"/>
    </source>
</evidence>
<dbReference type="InterPro" id="IPR010985">
    <property type="entry name" value="Ribbon_hlx_hlx"/>
</dbReference>
<evidence type="ECO:0000256" key="2">
    <source>
        <dbReference type="ARBA" id="ARBA00049988"/>
    </source>
</evidence>
<proteinExistence type="inferred from homology"/>
<dbReference type="SUPFAM" id="SSF47598">
    <property type="entry name" value="Ribbon-helix-helix"/>
    <property type="match status" value="1"/>
</dbReference>
<dbReference type="RefSeq" id="WP_160989112.1">
    <property type="nucleotide sequence ID" value="NZ_WWCO01000003.1"/>
</dbReference>
<dbReference type="Pfam" id="PF08681">
    <property type="entry name" value="TacA1"/>
    <property type="match status" value="1"/>
</dbReference>
<sequence length="93" mass="10320">MSTFAIKDARLELKTTAEAKEFLSKAAVLQGMDLSSFMIASAMDRARAIVRDHTAIALSAKGQIELANLLQHQPAPTDAMQELRRQPRLKVRE</sequence>
<reference evidence="5 6" key="1">
    <citation type="submission" date="2019-12" db="EMBL/GenBank/DDBJ databases">
        <title>Novel species isolated from a subtropical stream in China.</title>
        <authorList>
            <person name="Lu H."/>
        </authorList>
    </citation>
    <scope>NUCLEOTIDE SEQUENCE [LARGE SCALE GENOMIC DNA]</scope>
    <source>
        <strain evidence="4 6">FT50W</strain>
        <strain evidence="3 5">FT94W</strain>
    </source>
</reference>